<organism evidence="2 3">
    <name type="scientific">Mycena metata</name>
    <dbReference type="NCBI Taxonomy" id="1033252"/>
    <lineage>
        <taxon>Eukaryota</taxon>
        <taxon>Fungi</taxon>
        <taxon>Dikarya</taxon>
        <taxon>Basidiomycota</taxon>
        <taxon>Agaricomycotina</taxon>
        <taxon>Agaricomycetes</taxon>
        <taxon>Agaricomycetidae</taxon>
        <taxon>Agaricales</taxon>
        <taxon>Marasmiineae</taxon>
        <taxon>Mycenaceae</taxon>
        <taxon>Mycena</taxon>
    </lineage>
</organism>
<proteinExistence type="predicted"/>
<keyword evidence="3" id="KW-1185">Reference proteome</keyword>
<feature type="region of interest" description="Disordered" evidence="1">
    <location>
        <begin position="44"/>
        <end position="67"/>
    </location>
</feature>
<evidence type="ECO:0000313" key="2">
    <source>
        <dbReference type="EMBL" id="KAJ7711542.1"/>
    </source>
</evidence>
<feature type="region of interest" description="Disordered" evidence="1">
    <location>
        <begin position="1"/>
        <end position="21"/>
    </location>
</feature>
<feature type="region of interest" description="Disordered" evidence="1">
    <location>
        <begin position="282"/>
        <end position="312"/>
    </location>
</feature>
<feature type="region of interest" description="Disordered" evidence="1">
    <location>
        <begin position="112"/>
        <end position="261"/>
    </location>
</feature>
<feature type="compositionally biased region" description="Polar residues" evidence="1">
    <location>
        <begin position="204"/>
        <end position="217"/>
    </location>
</feature>
<dbReference type="EMBL" id="JARKIB010000393">
    <property type="protein sequence ID" value="KAJ7711542.1"/>
    <property type="molecule type" value="Genomic_DNA"/>
</dbReference>
<accession>A0AAD7H4A4</accession>
<evidence type="ECO:0000313" key="3">
    <source>
        <dbReference type="Proteomes" id="UP001215598"/>
    </source>
</evidence>
<comment type="caution">
    <text evidence="2">The sequence shown here is derived from an EMBL/GenBank/DDBJ whole genome shotgun (WGS) entry which is preliminary data.</text>
</comment>
<feature type="compositionally biased region" description="Basic and acidic residues" evidence="1">
    <location>
        <begin position="242"/>
        <end position="256"/>
    </location>
</feature>
<evidence type="ECO:0000256" key="1">
    <source>
        <dbReference type="SAM" id="MobiDB-lite"/>
    </source>
</evidence>
<dbReference type="Proteomes" id="UP001215598">
    <property type="component" value="Unassembled WGS sequence"/>
</dbReference>
<sequence length="312" mass="33237">MSTVHHTRSATRAGVLPPPAAIYSPARYSFGSVDDLLDMDTPAIDPSMSIPASAGKPNASASLETQPNASASLESLLTPVVEQSASAARAGDVSSESATPLADSVDWGVLGDLPAPRGDANDGGWTPVTRKTARSHRESSESESTIARATREMSHEDREALARRHEAYAAQLRGVSAQATSSDSKESEWSNVEKSSLKIDHQDSNGSSAEPRNTASTVPRRATVEEVTDEEDPEFSPPHAGPSRDKGKGTDPRNWGDVESLVDFSENDLEAQREALANFAETNRIIKEEPFSTPASPALKEPQGEPQALKEP</sequence>
<feature type="compositionally biased region" description="Basic and acidic residues" evidence="1">
    <location>
        <begin position="149"/>
        <end position="167"/>
    </location>
</feature>
<protein>
    <submittedName>
        <fullName evidence="2">Uncharacterized protein</fullName>
    </submittedName>
</protein>
<gene>
    <name evidence="2" type="ORF">B0H16DRAFT_1900564</name>
</gene>
<name>A0AAD7H4A4_9AGAR</name>
<dbReference type="AlphaFoldDB" id="A0AAD7H4A4"/>
<reference evidence="2" key="1">
    <citation type="submission" date="2023-03" db="EMBL/GenBank/DDBJ databases">
        <title>Massive genome expansion in bonnet fungi (Mycena s.s.) driven by repeated elements and novel gene families across ecological guilds.</title>
        <authorList>
            <consortium name="Lawrence Berkeley National Laboratory"/>
            <person name="Harder C.B."/>
            <person name="Miyauchi S."/>
            <person name="Viragh M."/>
            <person name="Kuo A."/>
            <person name="Thoen E."/>
            <person name="Andreopoulos B."/>
            <person name="Lu D."/>
            <person name="Skrede I."/>
            <person name="Drula E."/>
            <person name="Henrissat B."/>
            <person name="Morin E."/>
            <person name="Kohler A."/>
            <person name="Barry K."/>
            <person name="LaButti K."/>
            <person name="Morin E."/>
            <person name="Salamov A."/>
            <person name="Lipzen A."/>
            <person name="Mereny Z."/>
            <person name="Hegedus B."/>
            <person name="Baldrian P."/>
            <person name="Stursova M."/>
            <person name="Weitz H."/>
            <person name="Taylor A."/>
            <person name="Grigoriev I.V."/>
            <person name="Nagy L.G."/>
            <person name="Martin F."/>
            <person name="Kauserud H."/>
        </authorList>
    </citation>
    <scope>NUCLEOTIDE SEQUENCE</scope>
    <source>
        <strain evidence="2">CBHHK182m</strain>
    </source>
</reference>